<dbReference type="Proteomes" id="UP000444980">
    <property type="component" value="Unassembled WGS sequence"/>
</dbReference>
<dbReference type="AlphaFoldDB" id="A0A7I9UXK5"/>
<accession>A0A7I9UXK5</accession>
<dbReference type="Gene3D" id="3.40.50.620">
    <property type="entry name" value="HUPs"/>
    <property type="match status" value="2"/>
</dbReference>
<evidence type="ECO:0000256" key="1">
    <source>
        <dbReference type="ARBA" id="ARBA00008791"/>
    </source>
</evidence>
<dbReference type="EMBL" id="BJOU01000001">
    <property type="protein sequence ID" value="GED97934.1"/>
    <property type="molecule type" value="Genomic_DNA"/>
</dbReference>
<reference evidence="6" key="1">
    <citation type="submission" date="2019-06" db="EMBL/GenBank/DDBJ databases">
        <title>Gordonia isolated from sludge of a wastewater treatment plant.</title>
        <authorList>
            <person name="Tamura T."/>
            <person name="Aoyama K."/>
            <person name="Kang Y."/>
            <person name="Saito S."/>
            <person name="Akiyama N."/>
            <person name="Yazawa K."/>
            <person name="Gonoi T."/>
            <person name="Mikami Y."/>
        </authorList>
    </citation>
    <scope>NUCLEOTIDE SEQUENCE [LARGE SCALE GENOMIC DNA]</scope>
    <source>
        <strain evidence="6">NBRC 107697</strain>
    </source>
</reference>
<protein>
    <submittedName>
        <fullName evidence="5">Universal stress protein</fullName>
    </submittedName>
</protein>
<dbReference type="GO" id="GO:0005524">
    <property type="term" value="F:ATP binding"/>
    <property type="evidence" value="ECO:0007669"/>
    <property type="project" value="UniProtKB-KW"/>
</dbReference>
<gene>
    <name evidence="5" type="ORF">nbrc107697_19730</name>
</gene>
<dbReference type="InterPro" id="IPR014729">
    <property type="entry name" value="Rossmann-like_a/b/a_fold"/>
</dbReference>
<organism evidence="5 6">
    <name type="scientific">Gordonia crocea</name>
    <dbReference type="NCBI Taxonomy" id="589162"/>
    <lineage>
        <taxon>Bacteria</taxon>
        <taxon>Bacillati</taxon>
        <taxon>Actinomycetota</taxon>
        <taxon>Actinomycetes</taxon>
        <taxon>Mycobacteriales</taxon>
        <taxon>Gordoniaceae</taxon>
        <taxon>Gordonia</taxon>
    </lineage>
</organism>
<keyword evidence="3" id="KW-0067">ATP-binding</keyword>
<dbReference type="PANTHER" id="PTHR46268">
    <property type="entry name" value="STRESS RESPONSE PROTEIN NHAX"/>
    <property type="match status" value="1"/>
</dbReference>
<proteinExistence type="inferred from homology"/>
<name>A0A7I9UXK5_9ACTN</name>
<feature type="domain" description="UspA" evidence="4">
    <location>
        <begin position="144"/>
        <end position="278"/>
    </location>
</feature>
<evidence type="ECO:0000256" key="3">
    <source>
        <dbReference type="ARBA" id="ARBA00022840"/>
    </source>
</evidence>
<evidence type="ECO:0000259" key="4">
    <source>
        <dbReference type="Pfam" id="PF00582"/>
    </source>
</evidence>
<dbReference type="InterPro" id="IPR006015">
    <property type="entry name" value="Universal_stress_UspA"/>
</dbReference>
<comment type="caution">
    <text evidence="5">The sequence shown here is derived from an EMBL/GenBank/DDBJ whole genome shotgun (WGS) entry which is preliminary data.</text>
</comment>
<dbReference type="PANTHER" id="PTHR46268:SF27">
    <property type="entry name" value="UNIVERSAL STRESS PROTEIN RV2623"/>
    <property type="match status" value="1"/>
</dbReference>
<sequence>MVAVDGSDPALQAVRWAAAAAARENRPLRVVSVVEPAVPQAGYGIVTAQAYVDASRAFAEGAVDLARDVSAEAAPTATVTGDVLDGRPALVLREVSEHAHVVVLGRRGLGGAEGLALGSVTADLAAHGQSPVVVVPEDTPTAGPVVVGVDGSPVSTGAIRTAFEQADFLGVPLIAVHAFGERGLALENLSEEQRRRISDEAVEALGSQLAGGLEDHPDVSVETVVAAAGPAQQILDAAREAQLVVVGSRGRGGFRGLLLGSTSQAVLHTAPCAVMIVRD</sequence>
<dbReference type="Pfam" id="PF00582">
    <property type="entry name" value="Usp"/>
    <property type="match status" value="2"/>
</dbReference>
<dbReference type="SUPFAM" id="SSF52402">
    <property type="entry name" value="Adenine nucleotide alpha hydrolases-like"/>
    <property type="match status" value="2"/>
</dbReference>
<keyword evidence="6" id="KW-1185">Reference proteome</keyword>
<evidence type="ECO:0000313" key="5">
    <source>
        <dbReference type="EMBL" id="GED97934.1"/>
    </source>
</evidence>
<evidence type="ECO:0000256" key="2">
    <source>
        <dbReference type="ARBA" id="ARBA00022741"/>
    </source>
</evidence>
<dbReference type="PRINTS" id="PR01438">
    <property type="entry name" value="UNVRSLSTRESS"/>
</dbReference>
<dbReference type="InterPro" id="IPR006016">
    <property type="entry name" value="UspA"/>
</dbReference>
<feature type="domain" description="UspA" evidence="4">
    <location>
        <begin position="1"/>
        <end position="136"/>
    </location>
</feature>
<keyword evidence="2" id="KW-0547">Nucleotide-binding</keyword>
<evidence type="ECO:0000313" key="6">
    <source>
        <dbReference type="Proteomes" id="UP000444980"/>
    </source>
</evidence>
<comment type="similarity">
    <text evidence="1">Belongs to the universal stress protein A family.</text>
</comment>